<dbReference type="GO" id="GO:0003677">
    <property type="term" value="F:DNA binding"/>
    <property type="evidence" value="ECO:0007669"/>
    <property type="project" value="UniProtKB-KW"/>
</dbReference>
<keyword evidence="3" id="KW-0805">Transcription regulation</keyword>
<evidence type="ECO:0000313" key="10">
    <source>
        <dbReference type="EMBL" id="KAL0410391.1"/>
    </source>
</evidence>
<keyword evidence="2" id="KW-0611">Plant defense</keyword>
<evidence type="ECO:0000256" key="7">
    <source>
        <dbReference type="ARBA" id="ARBA00023242"/>
    </source>
</evidence>
<keyword evidence="6" id="KW-0804">Transcription</keyword>
<dbReference type="SMART" id="SM00380">
    <property type="entry name" value="AP2"/>
    <property type="match status" value="1"/>
</dbReference>
<evidence type="ECO:0000256" key="3">
    <source>
        <dbReference type="ARBA" id="ARBA00023015"/>
    </source>
</evidence>
<reference evidence="10" key="2">
    <citation type="journal article" date="2024" name="Plant">
        <title>Genomic evolution and insights into agronomic trait innovations of Sesamum species.</title>
        <authorList>
            <person name="Miao H."/>
            <person name="Wang L."/>
            <person name="Qu L."/>
            <person name="Liu H."/>
            <person name="Sun Y."/>
            <person name="Le M."/>
            <person name="Wang Q."/>
            <person name="Wei S."/>
            <person name="Zheng Y."/>
            <person name="Lin W."/>
            <person name="Duan Y."/>
            <person name="Cao H."/>
            <person name="Xiong S."/>
            <person name="Wang X."/>
            <person name="Wei L."/>
            <person name="Li C."/>
            <person name="Ma Q."/>
            <person name="Ju M."/>
            <person name="Zhao R."/>
            <person name="Li G."/>
            <person name="Mu C."/>
            <person name="Tian Q."/>
            <person name="Mei H."/>
            <person name="Zhang T."/>
            <person name="Gao T."/>
            <person name="Zhang H."/>
        </authorList>
    </citation>
    <scope>NUCLEOTIDE SEQUENCE</scope>
    <source>
        <strain evidence="10">KEN1</strain>
    </source>
</reference>
<evidence type="ECO:0000256" key="4">
    <source>
        <dbReference type="ARBA" id="ARBA00023125"/>
    </source>
</evidence>
<protein>
    <submittedName>
        <fullName evidence="10">Ethylene-responsive transcription factor</fullName>
    </submittedName>
</protein>
<dbReference type="InterPro" id="IPR051032">
    <property type="entry name" value="AP2/ERF_TF_ERF_subfamily"/>
</dbReference>
<dbReference type="GO" id="GO:0003700">
    <property type="term" value="F:DNA-binding transcription factor activity"/>
    <property type="evidence" value="ECO:0007669"/>
    <property type="project" value="InterPro"/>
</dbReference>
<evidence type="ECO:0000256" key="8">
    <source>
        <dbReference type="ARBA" id="ARBA00024343"/>
    </source>
</evidence>
<name>A0AAW2TZD6_9LAMI</name>
<dbReference type="AlphaFoldDB" id="A0AAW2TZD6"/>
<comment type="similarity">
    <text evidence="8">Belongs to the AP2/ERF transcription factor family. ERF subfamily.</text>
</comment>
<dbReference type="EMBL" id="JACGWN010000013">
    <property type="protein sequence ID" value="KAL0410391.1"/>
    <property type="molecule type" value="Genomic_DNA"/>
</dbReference>
<dbReference type="Pfam" id="PF00847">
    <property type="entry name" value="AP2"/>
    <property type="match status" value="1"/>
</dbReference>
<dbReference type="PANTHER" id="PTHR31985:SF312">
    <property type="entry name" value="AP2_ERF DOMAIN-CONTAINING PROTEIN"/>
    <property type="match status" value="1"/>
</dbReference>
<dbReference type="PROSITE" id="PS51032">
    <property type="entry name" value="AP2_ERF"/>
    <property type="match status" value="1"/>
</dbReference>
<comment type="subcellular location">
    <subcellularLocation>
        <location evidence="1">Nucleus</location>
    </subcellularLocation>
</comment>
<dbReference type="InterPro" id="IPR036955">
    <property type="entry name" value="AP2/ERF_dom_sf"/>
</dbReference>
<keyword evidence="4" id="KW-0238">DNA-binding</keyword>
<sequence>MARDLDSDTRVRASAQTKPYHRPPVLQAVLASINYEEDGETSVETGPAGRPLQGVRMRKWGKWVAEVRQPNSRDRIWLGSYDTAEEAARAYDAAVFCLRGPSAVLNFPDDPPDILSADELSPSQIQVAASKHARRLVAGAPVTAGELNQPVVGDLFFAEHPELGSSSFGEFQGGEVFGGGWGWERWRSRRRRRGRRCIL</sequence>
<evidence type="ECO:0000256" key="2">
    <source>
        <dbReference type="ARBA" id="ARBA00022821"/>
    </source>
</evidence>
<evidence type="ECO:0000256" key="1">
    <source>
        <dbReference type="ARBA" id="ARBA00004123"/>
    </source>
</evidence>
<dbReference type="GO" id="GO:0006952">
    <property type="term" value="P:defense response"/>
    <property type="evidence" value="ECO:0007669"/>
    <property type="project" value="UniProtKB-KW"/>
</dbReference>
<dbReference type="FunFam" id="3.30.730.10:FF:000001">
    <property type="entry name" value="Ethylene-responsive transcription factor 2"/>
    <property type="match status" value="1"/>
</dbReference>
<keyword evidence="7" id="KW-0539">Nucleus</keyword>
<gene>
    <name evidence="10" type="ORF">Slati_3628800</name>
</gene>
<organism evidence="10">
    <name type="scientific">Sesamum latifolium</name>
    <dbReference type="NCBI Taxonomy" id="2727402"/>
    <lineage>
        <taxon>Eukaryota</taxon>
        <taxon>Viridiplantae</taxon>
        <taxon>Streptophyta</taxon>
        <taxon>Embryophyta</taxon>
        <taxon>Tracheophyta</taxon>
        <taxon>Spermatophyta</taxon>
        <taxon>Magnoliopsida</taxon>
        <taxon>eudicotyledons</taxon>
        <taxon>Gunneridae</taxon>
        <taxon>Pentapetalae</taxon>
        <taxon>asterids</taxon>
        <taxon>lamiids</taxon>
        <taxon>Lamiales</taxon>
        <taxon>Pedaliaceae</taxon>
        <taxon>Sesamum</taxon>
    </lineage>
</organism>
<evidence type="ECO:0000256" key="6">
    <source>
        <dbReference type="ARBA" id="ARBA00023163"/>
    </source>
</evidence>
<dbReference type="SUPFAM" id="SSF54171">
    <property type="entry name" value="DNA-binding domain"/>
    <property type="match status" value="1"/>
</dbReference>
<reference evidence="10" key="1">
    <citation type="submission" date="2020-06" db="EMBL/GenBank/DDBJ databases">
        <authorList>
            <person name="Li T."/>
            <person name="Hu X."/>
            <person name="Zhang T."/>
            <person name="Song X."/>
            <person name="Zhang H."/>
            <person name="Dai N."/>
            <person name="Sheng W."/>
            <person name="Hou X."/>
            <person name="Wei L."/>
        </authorList>
    </citation>
    <scope>NUCLEOTIDE SEQUENCE</scope>
    <source>
        <strain evidence="10">KEN1</strain>
        <tissue evidence="10">Leaf</tissue>
    </source>
</reference>
<accession>A0AAW2TZD6</accession>
<feature type="domain" description="AP2/ERF" evidence="9">
    <location>
        <begin position="51"/>
        <end position="108"/>
    </location>
</feature>
<dbReference type="InterPro" id="IPR016177">
    <property type="entry name" value="DNA-bd_dom_sf"/>
</dbReference>
<dbReference type="PANTHER" id="PTHR31985">
    <property type="entry name" value="ETHYLENE-RESPONSIVE TRANSCRIPTION FACTOR ERF042-RELATED"/>
    <property type="match status" value="1"/>
</dbReference>
<dbReference type="PRINTS" id="PR00367">
    <property type="entry name" value="ETHRSPELEMNT"/>
</dbReference>
<proteinExistence type="inferred from homology"/>
<dbReference type="GO" id="GO:0005634">
    <property type="term" value="C:nucleus"/>
    <property type="evidence" value="ECO:0007669"/>
    <property type="project" value="UniProtKB-SubCell"/>
</dbReference>
<comment type="caution">
    <text evidence="10">The sequence shown here is derived from an EMBL/GenBank/DDBJ whole genome shotgun (WGS) entry which is preliminary data.</text>
</comment>
<dbReference type="InterPro" id="IPR001471">
    <property type="entry name" value="AP2/ERF_dom"/>
</dbReference>
<keyword evidence="5" id="KW-0010">Activator</keyword>
<dbReference type="Gene3D" id="3.30.730.10">
    <property type="entry name" value="AP2/ERF domain"/>
    <property type="match status" value="1"/>
</dbReference>
<dbReference type="CDD" id="cd00018">
    <property type="entry name" value="AP2"/>
    <property type="match status" value="1"/>
</dbReference>
<evidence type="ECO:0000256" key="5">
    <source>
        <dbReference type="ARBA" id="ARBA00023159"/>
    </source>
</evidence>
<evidence type="ECO:0000259" key="9">
    <source>
        <dbReference type="PROSITE" id="PS51032"/>
    </source>
</evidence>